<evidence type="ECO:0000313" key="2">
    <source>
        <dbReference type="Proteomes" id="UP000623215"/>
    </source>
</evidence>
<protein>
    <submittedName>
        <fullName evidence="1">DUF655 domain-containing protein</fullName>
    </submittedName>
</protein>
<dbReference type="Pfam" id="PF04919">
    <property type="entry name" value="DUF655"/>
    <property type="match status" value="1"/>
</dbReference>
<dbReference type="InterPro" id="IPR007003">
    <property type="entry name" value="DUF655"/>
</dbReference>
<dbReference type="EMBL" id="DQVW01000074">
    <property type="protein sequence ID" value="HIQ32627.1"/>
    <property type="molecule type" value="Genomic_DNA"/>
</dbReference>
<dbReference type="AlphaFoldDB" id="A0A833EBD0"/>
<comment type="caution">
    <text evidence="1">The sequence shown here is derived from an EMBL/GenBank/DDBJ whole genome shotgun (WGS) entry which is preliminary data.</text>
</comment>
<sequence>MKKYRGKKRVFENYAYILDFLPYGYPEDNTPLHQRKPIAQGFGEEQFVLMEMVIKKDVTVELAERVYIGRGKRDKVEYITRTLKYEELTPTAKTELFYVIREAVKRNEKRFIEFINTCGPITTRLHTLQLLPGVGRTLTWKILEEREKKPFESFEDIEKRIHRNLLNAIAKRIEEELKEPQKYYLFVKWKERE</sequence>
<accession>A0A833EBD0</accession>
<dbReference type="PANTHER" id="PTHR40734:SF1">
    <property type="entry name" value="DNA-BINDING PROTEIN"/>
    <property type="match status" value="1"/>
</dbReference>
<dbReference type="Proteomes" id="UP000623215">
    <property type="component" value="Unassembled WGS sequence"/>
</dbReference>
<name>A0A833EBD0_9EURY</name>
<dbReference type="SUPFAM" id="SSF160975">
    <property type="entry name" value="AF1531-like"/>
    <property type="match status" value="1"/>
</dbReference>
<organism evidence="1 2">
    <name type="scientific">Methanothermococcus okinawensis</name>
    <dbReference type="NCBI Taxonomy" id="155863"/>
    <lineage>
        <taxon>Archaea</taxon>
        <taxon>Methanobacteriati</taxon>
        <taxon>Methanobacteriota</taxon>
        <taxon>Methanomada group</taxon>
        <taxon>Methanococci</taxon>
        <taxon>Methanococcales</taxon>
        <taxon>Methanococcaceae</taxon>
        <taxon>Methanothermococcus</taxon>
    </lineage>
</organism>
<proteinExistence type="predicted"/>
<dbReference type="Gene3D" id="1.10.150.280">
    <property type="entry name" value="AF1531-like domain"/>
    <property type="match status" value="1"/>
</dbReference>
<gene>
    <name evidence="1" type="ORF">EYH55_04015</name>
</gene>
<dbReference type="Gene3D" id="2.40.50.140">
    <property type="entry name" value="Nucleic acid-binding proteins"/>
    <property type="match status" value="1"/>
</dbReference>
<reference evidence="1" key="1">
    <citation type="journal article" date="2020" name="ISME J.">
        <title>Gammaproteobacteria mediating utilization of methyl-, sulfur- and petroleum organic compounds in deep ocean hydrothermal plumes.</title>
        <authorList>
            <person name="Zhou Z."/>
            <person name="Liu Y."/>
            <person name="Pan J."/>
            <person name="Cron B.R."/>
            <person name="Toner B.M."/>
            <person name="Anantharaman K."/>
            <person name="Breier J.A."/>
            <person name="Dick G.J."/>
            <person name="Li M."/>
        </authorList>
    </citation>
    <scope>NUCLEOTIDE SEQUENCE</scope>
    <source>
        <strain evidence="1">SZUA-1534</strain>
    </source>
</reference>
<evidence type="ECO:0000313" key="1">
    <source>
        <dbReference type="EMBL" id="HIQ32627.1"/>
    </source>
</evidence>
<dbReference type="InterPro" id="IPR012340">
    <property type="entry name" value="NA-bd_OB-fold"/>
</dbReference>
<dbReference type="PANTHER" id="PTHR40734">
    <property type="entry name" value="TRNA-SPECIFIC ADENOSINE DEAMINASE-RELATED"/>
    <property type="match status" value="1"/>
</dbReference>